<evidence type="ECO:0000313" key="7">
    <source>
        <dbReference type="EMBL" id="MBM7812803.1"/>
    </source>
</evidence>
<comment type="subcellular location">
    <subcellularLocation>
        <location evidence="1">Cell membrane</location>
        <topology evidence="1">Multi-pass membrane protein</topology>
    </subcellularLocation>
</comment>
<evidence type="ECO:0000256" key="1">
    <source>
        <dbReference type="ARBA" id="ARBA00004651"/>
    </source>
</evidence>
<feature type="transmembrane region" description="Helical" evidence="5">
    <location>
        <begin position="220"/>
        <end position="244"/>
    </location>
</feature>
<comment type="caution">
    <text evidence="7">The sequence shown here is derived from an EMBL/GenBank/DDBJ whole genome shotgun (WGS) entry which is preliminary data.</text>
</comment>
<evidence type="ECO:0000256" key="4">
    <source>
        <dbReference type="ARBA" id="ARBA00023136"/>
    </source>
</evidence>
<organism evidence="7 8">
    <name type="scientific">Saccharothrix algeriensis</name>
    <dbReference type="NCBI Taxonomy" id="173560"/>
    <lineage>
        <taxon>Bacteria</taxon>
        <taxon>Bacillati</taxon>
        <taxon>Actinomycetota</taxon>
        <taxon>Actinomycetes</taxon>
        <taxon>Pseudonocardiales</taxon>
        <taxon>Pseudonocardiaceae</taxon>
        <taxon>Saccharothrix</taxon>
    </lineage>
</organism>
<keyword evidence="3 5" id="KW-1133">Transmembrane helix</keyword>
<dbReference type="SUPFAM" id="SSF103473">
    <property type="entry name" value="MFS general substrate transporter"/>
    <property type="match status" value="1"/>
</dbReference>
<accession>A0ABS2S9A9</accession>
<feature type="transmembrane region" description="Helical" evidence="5">
    <location>
        <begin position="373"/>
        <end position="391"/>
    </location>
</feature>
<reference evidence="7 8" key="1">
    <citation type="submission" date="2021-01" db="EMBL/GenBank/DDBJ databases">
        <title>Sequencing the genomes of 1000 actinobacteria strains.</title>
        <authorList>
            <person name="Klenk H.-P."/>
        </authorList>
    </citation>
    <scope>NUCLEOTIDE SEQUENCE [LARGE SCALE GENOMIC DNA]</scope>
    <source>
        <strain evidence="7 8">DSM 44581</strain>
    </source>
</reference>
<feature type="transmembrane region" description="Helical" evidence="5">
    <location>
        <begin position="284"/>
        <end position="302"/>
    </location>
</feature>
<dbReference type="InterPro" id="IPR020846">
    <property type="entry name" value="MFS_dom"/>
</dbReference>
<keyword evidence="2 5" id="KW-0812">Transmembrane</keyword>
<keyword evidence="8" id="KW-1185">Reference proteome</keyword>
<dbReference type="InterPro" id="IPR011701">
    <property type="entry name" value="MFS"/>
</dbReference>
<name>A0ABS2S9A9_9PSEU</name>
<evidence type="ECO:0000256" key="5">
    <source>
        <dbReference type="SAM" id="Phobius"/>
    </source>
</evidence>
<dbReference type="PANTHER" id="PTHR23542">
    <property type="match status" value="1"/>
</dbReference>
<protein>
    <submittedName>
        <fullName evidence="7">MFS family permease</fullName>
    </submittedName>
</protein>
<dbReference type="PROSITE" id="PS50850">
    <property type="entry name" value="MFS"/>
    <property type="match status" value="1"/>
</dbReference>
<dbReference type="Pfam" id="PF07690">
    <property type="entry name" value="MFS_1"/>
    <property type="match status" value="1"/>
</dbReference>
<feature type="transmembrane region" description="Helical" evidence="5">
    <location>
        <begin position="347"/>
        <end position="367"/>
    </location>
</feature>
<dbReference type="InterPro" id="IPR036259">
    <property type="entry name" value="MFS_trans_sf"/>
</dbReference>
<dbReference type="RefSeq" id="WP_204843521.1">
    <property type="nucleotide sequence ID" value="NZ_JAFBCL010000001.1"/>
</dbReference>
<dbReference type="EMBL" id="JAFBCL010000001">
    <property type="protein sequence ID" value="MBM7812803.1"/>
    <property type="molecule type" value="Genomic_DNA"/>
</dbReference>
<feature type="transmembrane region" description="Helical" evidence="5">
    <location>
        <begin position="79"/>
        <end position="100"/>
    </location>
</feature>
<sequence>MLRPYRELAAVPGLPALLLWSLLGRVHIPGTPLATSFLIAGWTGSYAVAGLVGGAFAVGLGVASPIRGRTADRSPAGRLLLVTALGYAVAIAVAGLLPALLPPSWWPLSVVVAALAGMSMPPVTQVARAGFPRLADGAARRAAYTVEASMQEVMYVVGPTLVAVVVAAAGPGVALWLCGALAVLGAFGFRAAVRRAGLDEPVARGPRRGGRTLLADRSMVYALITGLCVVAALVTVDMVLIAWAREVGRPVMAGVLTAVWAAGSTVGGLVVGGLGGEVRFTRRMVLLALGLAALVPVLPPVASPSSVWLIALVLGVGGMAIAPAMAANNTRVGDLAPEGRAAEAFGWVSAFATAGSAVVLPVAGWLLDHVGPAAAAGASAAAAGLGALAAGRVRAPERLVPEGDLA</sequence>
<feature type="domain" description="Major facilitator superfamily (MFS) profile" evidence="6">
    <location>
        <begin position="218"/>
        <end position="406"/>
    </location>
</feature>
<feature type="transmembrane region" description="Helical" evidence="5">
    <location>
        <begin position="250"/>
        <end position="272"/>
    </location>
</feature>
<feature type="transmembrane region" description="Helical" evidence="5">
    <location>
        <begin position="34"/>
        <end position="58"/>
    </location>
</feature>
<dbReference type="PANTHER" id="PTHR23542:SF1">
    <property type="entry name" value="MAJOR FACILITATOR SUPERFAMILY (MFS) PROFILE DOMAIN-CONTAINING PROTEIN"/>
    <property type="match status" value="1"/>
</dbReference>
<evidence type="ECO:0000259" key="6">
    <source>
        <dbReference type="PROSITE" id="PS50850"/>
    </source>
</evidence>
<proteinExistence type="predicted"/>
<evidence type="ECO:0000256" key="2">
    <source>
        <dbReference type="ARBA" id="ARBA00022692"/>
    </source>
</evidence>
<dbReference type="Proteomes" id="UP001195724">
    <property type="component" value="Unassembled WGS sequence"/>
</dbReference>
<evidence type="ECO:0000313" key="8">
    <source>
        <dbReference type="Proteomes" id="UP001195724"/>
    </source>
</evidence>
<feature type="transmembrane region" description="Helical" evidence="5">
    <location>
        <begin position="308"/>
        <end position="326"/>
    </location>
</feature>
<keyword evidence="4 5" id="KW-0472">Membrane</keyword>
<gene>
    <name evidence="7" type="ORF">JOE68_003668</name>
</gene>
<feature type="transmembrane region" description="Helical" evidence="5">
    <location>
        <begin position="174"/>
        <end position="193"/>
    </location>
</feature>
<dbReference type="Gene3D" id="1.20.1250.20">
    <property type="entry name" value="MFS general substrate transporter like domains"/>
    <property type="match status" value="2"/>
</dbReference>
<evidence type="ECO:0000256" key="3">
    <source>
        <dbReference type="ARBA" id="ARBA00022989"/>
    </source>
</evidence>